<proteinExistence type="predicted"/>
<accession>A0AAV7V4T2</accession>
<evidence type="ECO:0000256" key="1">
    <source>
        <dbReference type="SAM" id="MobiDB-lite"/>
    </source>
</evidence>
<evidence type="ECO:0000313" key="3">
    <source>
        <dbReference type="Proteomes" id="UP001066276"/>
    </source>
</evidence>
<gene>
    <name evidence="2" type="ORF">NDU88_005064</name>
</gene>
<reference evidence="2" key="1">
    <citation type="journal article" date="2022" name="bioRxiv">
        <title>Sequencing and chromosome-scale assembly of the giantPleurodeles waltlgenome.</title>
        <authorList>
            <person name="Brown T."/>
            <person name="Elewa A."/>
            <person name="Iarovenko S."/>
            <person name="Subramanian E."/>
            <person name="Araus A.J."/>
            <person name="Petzold A."/>
            <person name="Susuki M."/>
            <person name="Suzuki K.-i.T."/>
            <person name="Hayashi T."/>
            <person name="Toyoda A."/>
            <person name="Oliveira C."/>
            <person name="Osipova E."/>
            <person name="Leigh N.D."/>
            <person name="Simon A."/>
            <person name="Yun M.H."/>
        </authorList>
    </citation>
    <scope>NUCLEOTIDE SEQUENCE</scope>
    <source>
        <strain evidence="2">20211129_DDA</strain>
        <tissue evidence="2">Liver</tissue>
    </source>
</reference>
<feature type="region of interest" description="Disordered" evidence="1">
    <location>
        <begin position="82"/>
        <end position="134"/>
    </location>
</feature>
<dbReference type="Proteomes" id="UP001066276">
    <property type="component" value="Chromosome 2_2"/>
</dbReference>
<dbReference type="EMBL" id="JANPWB010000004">
    <property type="protein sequence ID" value="KAJ1195796.1"/>
    <property type="molecule type" value="Genomic_DNA"/>
</dbReference>
<protein>
    <submittedName>
        <fullName evidence="2">Uncharacterized protein</fullName>
    </submittedName>
</protein>
<organism evidence="2 3">
    <name type="scientific">Pleurodeles waltl</name>
    <name type="common">Iberian ribbed newt</name>
    <dbReference type="NCBI Taxonomy" id="8319"/>
    <lineage>
        <taxon>Eukaryota</taxon>
        <taxon>Metazoa</taxon>
        <taxon>Chordata</taxon>
        <taxon>Craniata</taxon>
        <taxon>Vertebrata</taxon>
        <taxon>Euteleostomi</taxon>
        <taxon>Amphibia</taxon>
        <taxon>Batrachia</taxon>
        <taxon>Caudata</taxon>
        <taxon>Salamandroidea</taxon>
        <taxon>Salamandridae</taxon>
        <taxon>Pleurodelinae</taxon>
        <taxon>Pleurodeles</taxon>
    </lineage>
</organism>
<dbReference type="AlphaFoldDB" id="A0AAV7V4T2"/>
<keyword evidence="3" id="KW-1185">Reference proteome</keyword>
<evidence type="ECO:0000313" key="2">
    <source>
        <dbReference type="EMBL" id="KAJ1195796.1"/>
    </source>
</evidence>
<sequence>MATGSDVQSAAPTRPTIKILLKEALTRRGDLQQKETKSRGRGQGSRGAISGLIRAHAEVVDWGTGPGSRRARSWPWSVLRRGPGWADGGGGQRPVPSAGAGASREDTGRCGAEADAWRPTGGPEPVSPPERCLRPVLGPRGKALVVLGHPWALEEQGRPA</sequence>
<feature type="compositionally biased region" description="Basic and acidic residues" evidence="1">
    <location>
        <begin position="24"/>
        <end position="38"/>
    </location>
</feature>
<feature type="region of interest" description="Disordered" evidence="1">
    <location>
        <begin position="24"/>
        <end position="50"/>
    </location>
</feature>
<comment type="caution">
    <text evidence="2">The sequence shown here is derived from an EMBL/GenBank/DDBJ whole genome shotgun (WGS) entry which is preliminary data.</text>
</comment>
<name>A0AAV7V4T2_PLEWA</name>